<feature type="domain" description="Helicase C-terminal" evidence="6">
    <location>
        <begin position="187"/>
        <end position="328"/>
    </location>
</feature>
<evidence type="ECO:0000256" key="4">
    <source>
        <dbReference type="ARBA" id="ARBA00022840"/>
    </source>
</evidence>
<dbReference type="GO" id="GO:0003724">
    <property type="term" value="F:RNA helicase activity"/>
    <property type="evidence" value="ECO:0007669"/>
    <property type="project" value="TreeGrafter"/>
</dbReference>
<accession>A0A1I8FAM9</accession>
<evidence type="ECO:0000313" key="8">
    <source>
        <dbReference type="WBParaSite" id="maker-unitig_25607-snap-gene-0.1-mRNA-1"/>
    </source>
</evidence>
<dbReference type="GO" id="GO:0005524">
    <property type="term" value="F:ATP binding"/>
    <property type="evidence" value="ECO:0007669"/>
    <property type="project" value="UniProtKB-KW"/>
</dbReference>
<evidence type="ECO:0000313" key="7">
    <source>
        <dbReference type="Proteomes" id="UP000095280"/>
    </source>
</evidence>
<evidence type="ECO:0000259" key="6">
    <source>
        <dbReference type="PROSITE" id="PS51194"/>
    </source>
</evidence>
<keyword evidence="2" id="KW-0378">Hydrolase</keyword>
<protein>
    <submittedName>
        <fullName evidence="8">Helicase C-terminal domain-containing protein</fullName>
    </submittedName>
</protein>
<keyword evidence="1" id="KW-0547">Nucleotide-binding</keyword>
<feature type="region of interest" description="Disordered" evidence="5">
    <location>
        <begin position="151"/>
        <end position="172"/>
    </location>
</feature>
<dbReference type="InterPro" id="IPR050079">
    <property type="entry name" value="DEAD_box_RNA_helicase"/>
</dbReference>
<name>A0A1I8FAM9_9PLAT</name>
<evidence type="ECO:0000256" key="1">
    <source>
        <dbReference type="ARBA" id="ARBA00022741"/>
    </source>
</evidence>
<dbReference type="GO" id="GO:0016787">
    <property type="term" value="F:hydrolase activity"/>
    <property type="evidence" value="ECO:0007669"/>
    <property type="project" value="UniProtKB-KW"/>
</dbReference>
<evidence type="ECO:0000256" key="3">
    <source>
        <dbReference type="ARBA" id="ARBA00022806"/>
    </source>
</evidence>
<feature type="compositionally biased region" description="Low complexity" evidence="5">
    <location>
        <begin position="157"/>
        <end position="172"/>
    </location>
</feature>
<keyword evidence="3" id="KW-0347">Helicase</keyword>
<dbReference type="WBParaSite" id="maker-unitig_25607-snap-gene-0.1-mRNA-1">
    <property type="protein sequence ID" value="maker-unitig_25607-snap-gene-0.1-mRNA-1"/>
    <property type="gene ID" value="maker-unitig_25607-snap-gene-0.1"/>
</dbReference>
<proteinExistence type="predicted"/>
<dbReference type="SMART" id="SM00490">
    <property type="entry name" value="HELICc"/>
    <property type="match status" value="1"/>
</dbReference>
<dbReference type="Pfam" id="PF00271">
    <property type="entry name" value="Helicase_C"/>
    <property type="match status" value="1"/>
</dbReference>
<sequence>GVNEALCDVIASLQWRAPTAIQVEAIPLACPPGCDRFGRTGSGQRRPHSRCPSFRLCWMARRTELCTGAHANKRAGHPQIQRAVSGLASRSEFAHNLFSRRPAQNRPAIVLSKRQHHVIIATARPPGRPPGRYQRLSICAGSASYATMTKKVKTATRQPSRSSQSGGQRQVQHSGQAVPILLFIPAKLKDHYLAYLLPQLSGSTIMQASRVALLLRALGFSAVPLHGQMAQNKRIAALNKFRARDRRGILVARTSLAEAWTFRRTLTNVLNFDLSRQHYVHRVGAAARAGRPGKSVTFVTQYDVERAIGKKLPLYEVNRDEVVRLAIR</sequence>
<dbReference type="PANTHER" id="PTHR47959">
    <property type="entry name" value="ATP-DEPENDENT RNA HELICASE RHLE-RELATED"/>
    <property type="match status" value="1"/>
</dbReference>
<evidence type="ECO:0000256" key="5">
    <source>
        <dbReference type="SAM" id="MobiDB-lite"/>
    </source>
</evidence>
<evidence type="ECO:0000256" key="2">
    <source>
        <dbReference type="ARBA" id="ARBA00022801"/>
    </source>
</evidence>
<dbReference type="InterPro" id="IPR027417">
    <property type="entry name" value="P-loop_NTPase"/>
</dbReference>
<organism evidence="7 8">
    <name type="scientific">Macrostomum lignano</name>
    <dbReference type="NCBI Taxonomy" id="282301"/>
    <lineage>
        <taxon>Eukaryota</taxon>
        <taxon>Metazoa</taxon>
        <taxon>Spiralia</taxon>
        <taxon>Lophotrochozoa</taxon>
        <taxon>Platyhelminthes</taxon>
        <taxon>Rhabditophora</taxon>
        <taxon>Macrostomorpha</taxon>
        <taxon>Macrostomida</taxon>
        <taxon>Macrostomidae</taxon>
        <taxon>Macrostomum</taxon>
    </lineage>
</organism>
<keyword evidence="4" id="KW-0067">ATP-binding</keyword>
<dbReference type="SUPFAM" id="SSF52540">
    <property type="entry name" value="P-loop containing nucleoside triphosphate hydrolases"/>
    <property type="match status" value="1"/>
</dbReference>
<dbReference type="Proteomes" id="UP000095280">
    <property type="component" value="Unplaced"/>
</dbReference>
<dbReference type="AlphaFoldDB" id="A0A1I8FAM9"/>
<dbReference type="PROSITE" id="PS51194">
    <property type="entry name" value="HELICASE_CTER"/>
    <property type="match status" value="1"/>
</dbReference>
<keyword evidence="7" id="KW-1185">Reference proteome</keyword>
<dbReference type="GO" id="GO:0005829">
    <property type="term" value="C:cytosol"/>
    <property type="evidence" value="ECO:0007669"/>
    <property type="project" value="TreeGrafter"/>
</dbReference>
<dbReference type="Gene3D" id="3.40.50.300">
    <property type="entry name" value="P-loop containing nucleotide triphosphate hydrolases"/>
    <property type="match status" value="1"/>
</dbReference>
<dbReference type="InterPro" id="IPR001650">
    <property type="entry name" value="Helicase_C-like"/>
</dbReference>
<dbReference type="PANTHER" id="PTHR47959:SF20">
    <property type="entry name" value="RNA HELICASE"/>
    <property type="match status" value="1"/>
</dbReference>
<dbReference type="CDD" id="cd18787">
    <property type="entry name" value="SF2_C_DEAD"/>
    <property type="match status" value="1"/>
</dbReference>
<reference evidence="8" key="1">
    <citation type="submission" date="2016-11" db="UniProtKB">
        <authorList>
            <consortium name="WormBaseParasite"/>
        </authorList>
    </citation>
    <scope>IDENTIFICATION</scope>
</reference>